<evidence type="ECO:0000256" key="4">
    <source>
        <dbReference type="SAM" id="MobiDB-lite"/>
    </source>
</evidence>
<organism evidence="6 7">
    <name type="scientific">Cryomyces minteri</name>
    <dbReference type="NCBI Taxonomy" id="331657"/>
    <lineage>
        <taxon>Eukaryota</taxon>
        <taxon>Fungi</taxon>
        <taxon>Dikarya</taxon>
        <taxon>Ascomycota</taxon>
        <taxon>Pezizomycotina</taxon>
        <taxon>Dothideomycetes</taxon>
        <taxon>Dothideomycetes incertae sedis</taxon>
        <taxon>Cryomyces</taxon>
    </lineage>
</organism>
<dbReference type="Proteomes" id="UP000308768">
    <property type="component" value="Unassembled WGS sequence"/>
</dbReference>
<dbReference type="SUPFAM" id="SSF46774">
    <property type="entry name" value="ARID-like"/>
    <property type="match status" value="1"/>
</dbReference>
<gene>
    <name evidence="6" type="ORF">B0A49_11214</name>
</gene>
<feature type="compositionally biased region" description="Polar residues" evidence="4">
    <location>
        <begin position="189"/>
        <end position="204"/>
    </location>
</feature>
<dbReference type="GO" id="GO:0016514">
    <property type="term" value="C:SWI/SNF complex"/>
    <property type="evidence" value="ECO:0007669"/>
    <property type="project" value="TreeGrafter"/>
</dbReference>
<dbReference type="GO" id="GO:0000976">
    <property type="term" value="F:transcription cis-regulatory region binding"/>
    <property type="evidence" value="ECO:0007669"/>
    <property type="project" value="TreeGrafter"/>
</dbReference>
<evidence type="ECO:0000256" key="1">
    <source>
        <dbReference type="ARBA" id="ARBA00023015"/>
    </source>
</evidence>
<dbReference type="Pfam" id="PF01388">
    <property type="entry name" value="ARID"/>
    <property type="match status" value="1"/>
</dbReference>
<dbReference type="InterPro" id="IPR036431">
    <property type="entry name" value="ARID_dom_sf"/>
</dbReference>
<feature type="region of interest" description="Disordered" evidence="4">
    <location>
        <begin position="293"/>
        <end position="313"/>
    </location>
</feature>
<feature type="region of interest" description="Disordered" evidence="4">
    <location>
        <begin position="491"/>
        <end position="592"/>
    </location>
</feature>
<dbReference type="PANTHER" id="PTHR13964:SF27">
    <property type="entry name" value="HAT-TRICK, ISOFORM D"/>
    <property type="match status" value="1"/>
</dbReference>
<feature type="compositionally biased region" description="Polar residues" evidence="4">
    <location>
        <begin position="493"/>
        <end position="531"/>
    </location>
</feature>
<dbReference type="Gene3D" id="1.10.150.60">
    <property type="entry name" value="ARID DNA-binding domain"/>
    <property type="match status" value="1"/>
</dbReference>
<evidence type="ECO:0000313" key="6">
    <source>
        <dbReference type="EMBL" id="TKA60848.1"/>
    </source>
</evidence>
<dbReference type="GO" id="GO:0006357">
    <property type="term" value="P:regulation of transcription by RNA polymerase II"/>
    <property type="evidence" value="ECO:0007669"/>
    <property type="project" value="TreeGrafter"/>
</dbReference>
<feature type="compositionally biased region" description="Polar residues" evidence="4">
    <location>
        <begin position="168"/>
        <end position="181"/>
    </location>
</feature>
<reference evidence="6 7" key="1">
    <citation type="submission" date="2017-03" db="EMBL/GenBank/DDBJ databases">
        <title>Genomes of endolithic fungi from Antarctica.</title>
        <authorList>
            <person name="Coleine C."/>
            <person name="Masonjones S."/>
            <person name="Stajich J.E."/>
        </authorList>
    </citation>
    <scope>NUCLEOTIDE SEQUENCE [LARGE SCALE GENOMIC DNA]</scope>
    <source>
        <strain evidence="6 7">CCFEE 5187</strain>
    </source>
</reference>
<keyword evidence="2" id="KW-0804">Transcription</keyword>
<dbReference type="InterPro" id="IPR001606">
    <property type="entry name" value="ARID_dom"/>
</dbReference>
<protein>
    <recommendedName>
        <fullName evidence="5">ARID domain-containing protein</fullName>
    </recommendedName>
</protein>
<sequence>MNPWPTDAALHTTNNGVYNNANGQGANPALYDPSAMYNANAFDLGQFQNAQLQQRVHNGNLHNASPAFPNQSYQVNPVIPSKRPRPGDEGMSASPRPTPGNLGASRSQTPQQLPYPNYQNSQHGGQSLQAPTPYQHLQQAASSTATPSPTIQNQQFRQQAPPPQRMQTSSPNPFSQAQQNLGIHMSPVQHDQNSRVNTPQNLPNQAYAPGISAGHGYGQSYATPGMPSTGLANSIPAQQVPLSQNLQQRQHDLQRQYQMRLQQQAQQLQTNNLGMHNRQPSSGLNPMLGAMGQQATQLAGSGQRPAQQTSLTGVNSDHFLRNVGQLMMSRNKPFNPSPMVCGRPLNLTHLYMIVMKAGGCKRVTTTNQWTTTASMLGFNPAQVPTAAQEVKQAYEDNLVEYERDHLARQKQLQAQKQAQQMAGVGTAPQMSPTKMMPMGALDNQAAQQYMLQQQQRVQAQAQAQAQVQIQQSQVQALQQLQQYQQQLASVQQPTHLPNSTPTSITNGQTPPRGTENVMSRQQKAFNQNRSGSIGRPPDATPPSIQRSTFLTPPTAASEKAKVPPSNEPNSADRKSIAAMPKQMPPQDSPHYKPCVKKMEYSYGGYKIAGLALLGADLEKFRPDVPNLEEMGVIDIRALSMSLQSGIHAEVRYALDYLVKLSSEQRVTLELEKCEDLIEVLVD</sequence>
<keyword evidence="7" id="KW-1185">Reference proteome</keyword>
<dbReference type="STRING" id="331657.A0A4U0WEN0"/>
<dbReference type="OrthoDB" id="1938591at2759"/>
<feature type="non-terminal residue" evidence="6">
    <location>
        <position position="682"/>
    </location>
</feature>
<dbReference type="SMART" id="SM01014">
    <property type="entry name" value="ARID"/>
    <property type="match status" value="1"/>
</dbReference>
<keyword evidence="3" id="KW-0539">Nucleus</keyword>
<dbReference type="SMART" id="SM00501">
    <property type="entry name" value="BRIGHT"/>
    <property type="match status" value="1"/>
</dbReference>
<feature type="compositionally biased region" description="Polar residues" evidence="4">
    <location>
        <begin position="104"/>
        <end position="151"/>
    </location>
</feature>
<feature type="compositionally biased region" description="Polar residues" evidence="4">
    <location>
        <begin position="60"/>
        <end position="75"/>
    </location>
</feature>
<dbReference type="EMBL" id="NAJN01001862">
    <property type="protein sequence ID" value="TKA60848.1"/>
    <property type="molecule type" value="Genomic_DNA"/>
</dbReference>
<evidence type="ECO:0000313" key="7">
    <source>
        <dbReference type="Proteomes" id="UP000308768"/>
    </source>
</evidence>
<dbReference type="PROSITE" id="PS51011">
    <property type="entry name" value="ARID"/>
    <property type="match status" value="1"/>
</dbReference>
<comment type="caution">
    <text evidence="6">The sequence shown here is derived from an EMBL/GenBank/DDBJ whole genome shotgun (WGS) entry which is preliminary data.</text>
</comment>
<dbReference type="PANTHER" id="PTHR13964">
    <property type="entry name" value="RBP-RELATED"/>
    <property type="match status" value="1"/>
</dbReference>
<keyword evidence="1" id="KW-0805">Transcription regulation</keyword>
<dbReference type="AlphaFoldDB" id="A0A4U0WEN0"/>
<feature type="region of interest" description="Disordered" evidence="4">
    <location>
        <begin position="60"/>
        <end position="211"/>
    </location>
</feature>
<evidence type="ECO:0000256" key="2">
    <source>
        <dbReference type="ARBA" id="ARBA00023163"/>
    </source>
</evidence>
<proteinExistence type="predicted"/>
<evidence type="ECO:0000259" key="5">
    <source>
        <dbReference type="PROSITE" id="PS51011"/>
    </source>
</evidence>
<evidence type="ECO:0000256" key="3">
    <source>
        <dbReference type="ARBA" id="ARBA00023242"/>
    </source>
</evidence>
<dbReference type="InterPro" id="IPR051232">
    <property type="entry name" value="ARID/SWI1_ChromRemod"/>
</dbReference>
<feature type="compositionally biased region" description="Polar residues" evidence="4">
    <location>
        <begin position="542"/>
        <end position="551"/>
    </location>
</feature>
<accession>A0A4U0WEN0</accession>
<name>A0A4U0WEN0_9PEZI</name>
<feature type="domain" description="ARID" evidence="5">
    <location>
        <begin position="313"/>
        <end position="406"/>
    </location>
</feature>